<evidence type="ECO:0000259" key="10">
    <source>
        <dbReference type="PROSITE" id="PS50067"/>
    </source>
</evidence>
<feature type="compositionally biased region" description="Polar residues" evidence="9">
    <location>
        <begin position="556"/>
        <end position="574"/>
    </location>
</feature>
<feature type="compositionally biased region" description="Basic and acidic residues" evidence="9">
    <location>
        <begin position="661"/>
        <end position="678"/>
    </location>
</feature>
<dbReference type="InterPro" id="IPR036961">
    <property type="entry name" value="Kinesin_motor_dom_sf"/>
</dbReference>
<feature type="compositionally biased region" description="Low complexity" evidence="9">
    <location>
        <begin position="19"/>
        <end position="32"/>
    </location>
</feature>
<dbReference type="PROSITE" id="PS50067">
    <property type="entry name" value="KINESIN_MOTOR_2"/>
    <property type="match status" value="1"/>
</dbReference>
<feature type="region of interest" description="Disordered" evidence="9">
    <location>
        <begin position="616"/>
        <end position="694"/>
    </location>
</feature>
<evidence type="ECO:0000256" key="3">
    <source>
        <dbReference type="ARBA" id="ARBA00022840"/>
    </source>
</evidence>
<keyword evidence="2 7" id="KW-0547">Nucleotide-binding</keyword>
<dbReference type="GO" id="GO:0009524">
    <property type="term" value="C:phragmoplast"/>
    <property type="evidence" value="ECO:0007669"/>
    <property type="project" value="UniProtKB-ARBA"/>
</dbReference>
<evidence type="ECO:0000256" key="9">
    <source>
        <dbReference type="SAM" id="MobiDB-lite"/>
    </source>
</evidence>
<sequence length="1343" mass="150662">MKHFMQPRNAILRETTLEPPASSSPNPSAAKPRPSRKQKSSKENAPPPSDPNSLTPAPTKASPAISAAKLKSPLPPRPPSSNPLKRKLTMETVPENSVIGTCESGVQVVVRMRPPRKDNDEEEMIVQKISNDSLTINGQTFTFDSVADAAASQLDIFQLVGAPLVENCMAGFNSSVFAYGQTGSGKTYTMWGPANALLDENISGDQQGLTPRVFERLFARINEEQIKNADRQLKYQCHCSFLEIYNEQITDLLDPNQRNLQIREDVKSGIYVENLTEECVRTMSDVKQLLMKGLSNRRTGATSINSESSRSHTVFTCVLESRCKSTDGMSSFKTSRINLVDLAGSERQKLTGAAGERLKEAGNINRSLSQLGNLINILAEISQTGKQRHVPYRDSRLTFLLQESLGGNAKLAMVCAISPAQSCKSETFSTLRFAQRAKAIKNKAVVNEVMEDDVNHLRDVIRQLRDELHRIKANGINPVESNGGHSAAWIRRSLHLLRSSLNHPRVLPHVDDDGDEEMEIDEEAVENLCIQVEKQAAASEDNAITDLSKVERDVSDSQLVHSELRSSNDPQHCTSGGECTKEQDFEDTDVKMEEGISEQDEAMIVNYDESVVENTDVSNGNLRNSHDDPKDNDQETGFLDQNTSGVSPVDNNTLSSSSDKMLNEEPESKTVKDDHYSVSEEPTPVEEKCNESPNRSMNFASSSLTIVPCEVSPVLKSPTPSISPKTNSSRKSLRTSSMLTASQKNPMDKIGLIQEAVKNSFAKSVKGSSFNALSTQTSKSFLGPTEHLAASIRHGLEIIDTHQQSSAFRRSAFRFSYKPAESKIVLPFSKVDIGIQTSHDIQPEESLQFTCSSCKSKMQLETKEVNGSDLQLVPADGLEDTDKLKIQVPKAVEKVLAGAIRREMALEYLCAKHNAEIVQLNRLVQQYKHERECNSILAQTREDKILRLESLMDGILPTEDFMEVEFVSLKHEHKLLKEKYENHPEVLRTKIELKRVQDELENLRNFCDMGEREVLLEEIQDLRSQLQFYVDSSSSSRKRNPVLQLAYSCDPSVAPPLSKILESKQESAEDKFEQERRRWTEAESKWISLSEELRIELEASRSQAEKRERELETERKCAEELQEALQLAMEGQSRMLEQYADLEEKHMQLLARHRKIREGMEDVKKAAAKAGVRGAESKFINALAAEISALKVERERERRYLRDENKGLQAQLRDTAEAVQAAGELLVRLKEAEEAVATAQKQAFEATQETEKAYKQMDKLKKKHEKEISTLNDLIAESRLPKEAIRPAFDDDMAKYEAAEPYDDASDQKWREEFEPFYNGEDGELPKLAEPSSWFSGYDRCNI</sequence>
<dbReference type="Gene3D" id="3.40.850.10">
    <property type="entry name" value="Kinesin motor domain"/>
    <property type="match status" value="1"/>
</dbReference>
<dbReference type="PROSITE" id="PS00411">
    <property type="entry name" value="KINESIN_MOTOR_1"/>
    <property type="match status" value="1"/>
</dbReference>
<dbReference type="Proteomes" id="UP001187192">
    <property type="component" value="Unassembled WGS sequence"/>
</dbReference>
<feature type="region of interest" description="Disordered" evidence="9">
    <location>
        <begin position="715"/>
        <end position="737"/>
    </location>
</feature>
<evidence type="ECO:0000256" key="6">
    <source>
        <dbReference type="ARBA" id="ARBA00034488"/>
    </source>
</evidence>
<feature type="coiled-coil region" evidence="8">
    <location>
        <begin position="986"/>
        <end position="1032"/>
    </location>
</feature>
<feature type="coiled-coil region" evidence="8">
    <location>
        <begin position="447"/>
        <end position="474"/>
    </location>
</feature>
<dbReference type="GO" id="GO:0007112">
    <property type="term" value="P:male meiosis cytokinesis"/>
    <property type="evidence" value="ECO:0007669"/>
    <property type="project" value="UniProtKB-ARBA"/>
</dbReference>
<protein>
    <recommendedName>
        <fullName evidence="10">Kinesin motor domain-containing protein</fullName>
    </recommendedName>
</protein>
<feature type="binding site" evidence="7">
    <location>
        <begin position="180"/>
        <end position="187"/>
    </location>
    <ligand>
        <name>ATP</name>
        <dbReference type="ChEBI" id="CHEBI:30616"/>
    </ligand>
</feature>
<evidence type="ECO:0000256" key="2">
    <source>
        <dbReference type="ARBA" id="ARBA00022741"/>
    </source>
</evidence>
<organism evidence="11 12">
    <name type="scientific">Ficus carica</name>
    <name type="common">Common fig</name>
    <dbReference type="NCBI Taxonomy" id="3494"/>
    <lineage>
        <taxon>Eukaryota</taxon>
        <taxon>Viridiplantae</taxon>
        <taxon>Streptophyta</taxon>
        <taxon>Embryophyta</taxon>
        <taxon>Tracheophyta</taxon>
        <taxon>Spermatophyta</taxon>
        <taxon>Magnoliopsida</taxon>
        <taxon>eudicotyledons</taxon>
        <taxon>Gunneridae</taxon>
        <taxon>Pentapetalae</taxon>
        <taxon>rosids</taxon>
        <taxon>fabids</taxon>
        <taxon>Rosales</taxon>
        <taxon>Moraceae</taxon>
        <taxon>Ficeae</taxon>
        <taxon>Ficus</taxon>
    </lineage>
</organism>
<comment type="similarity">
    <text evidence="6">Belongs to the TRAFAC class myosin-kinesin ATPase superfamily. Kinesin family. KIN-12 subfamily.</text>
</comment>
<dbReference type="FunFam" id="3.40.850.10:FF:000052">
    <property type="entry name" value="Kinesin-like protein KIN-12F"/>
    <property type="match status" value="1"/>
</dbReference>
<dbReference type="GO" id="GO:0005874">
    <property type="term" value="C:microtubule"/>
    <property type="evidence" value="ECO:0007669"/>
    <property type="project" value="UniProtKB-KW"/>
</dbReference>
<dbReference type="Pfam" id="PF00225">
    <property type="entry name" value="Kinesin"/>
    <property type="match status" value="1"/>
</dbReference>
<proteinExistence type="inferred from homology"/>
<dbReference type="GO" id="GO:0003777">
    <property type="term" value="F:microtubule motor activity"/>
    <property type="evidence" value="ECO:0007669"/>
    <property type="project" value="InterPro"/>
</dbReference>
<dbReference type="GO" id="GO:0055046">
    <property type="term" value="P:microgametogenesis"/>
    <property type="evidence" value="ECO:0007669"/>
    <property type="project" value="UniProtKB-ARBA"/>
</dbReference>
<reference evidence="11" key="1">
    <citation type="submission" date="2023-07" db="EMBL/GenBank/DDBJ databases">
        <title>draft genome sequence of fig (Ficus carica).</title>
        <authorList>
            <person name="Takahashi T."/>
            <person name="Nishimura K."/>
        </authorList>
    </citation>
    <scope>NUCLEOTIDE SEQUENCE</scope>
</reference>
<dbReference type="InterPro" id="IPR044986">
    <property type="entry name" value="KIF15/KIN-12"/>
</dbReference>
<dbReference type="InterPro" id="IPR001752">
    <property type="entry name" value="Kinesin_motor_dom"/>
</dbReference>
<keyword evidence="1" id="KW-0493">Microtubule</keyword>
<dbReference type="GO" id="GO:0005524">
    <property type="term" value="F:ATP binding"/>
    <property type="evidence" value="ECO:0007669"/>
    <property type="project" value="UniProtKB-UniRule"/>
</dbReference>
<keyword evidence="3 7" id="KW-0067">ATP-binding</keyword>
<dbReference type="PRINTS" id="PR00380">
    <property type="entry name" value="KINESINHEAVY"/>
</dbReference>
<feature type="compositionally biased region" description="Polar residues" evidence="9">
    <location>
        <begin position="639"/>
        <end position="660"/>
    </location>
</feature>
<evidence type="ECO:0000256" key="5">
    <source>
        <dbReference type="ARBA" id="ARBA00023175"/>
    </source>
</evidence>
<name>A0AA88DQJ7_FICCA</name>
<feature type="domain" description="Kinesin motor" evidence="10">
    <location>
        <begin position="105"/>
        <end position="440"/>
    </location>
</feature>
<evidence type="ECO:0000256" key="1">
    <source>
        <dbReference type="ARBA" id="ARBA00022701"/>
    </source>
</evidence>
<feature type="coiled-coil region" evidence="8">
    <location>
        <begin position="1058"/>
        <end position="1128"/>
    </location>
</feature>
<evidence type="ECO:0000256" key="7">
    <source>
        <dbReference type="PROSITE-ProRule" id="PRU00283"/>
    </source>
</evidence>
<feature type="coiled-coil region" evidence="8">
    <location>
        <begin position="1222"/>
        <end position="1277"/>
    </location>
</feature>
<gene>
    <name evidence="11" type="ORF">TIFTF001_028788</name>
</gene>
<keyword evidence="4 8" id="KW-0175">Coiled coil</keyword>
<dbReference type="SUPFAM" id="SSF52540">
    <property type="entry name" value="P-loop containing nucleoside triphosphate hydrolases"/>
    <property type="match status" value="1"/>
</dbReference>
<feature type="compositionally biased region" description="Basic and acidic residues" evidence="9">
    <location>
        <begin position="624"/>
        <end position="633"/>
    </location>
</feature>
<dbReference type="PANTHER" id="PTHR37739">
    <property type="entry name" value="KINESIN-LIKE PROTEIN KIN-12D"/>
    <property type="match status" value="1"/>
</dbReference>
<keyword evidence="12" id="KW-1185">Reference proteome</keyword>
<dbReference type="InterPro" id="IPR019821">
    <property type="entry name" value="Kinesin_motor_CS"/>
</dbReference>
<evidence type="ECO:0000256" key="8">
    <source>
        <dbReference type="SAM" id="Coils"/>
    </source>
</evidence>
<evidence type="ECO:0000313" key="11">
    <source>
        <dbReference type="EMBL" id="GMN59696.1"/>
    </source>
</evidence>
<evidence type="ECO:0000256" key="4">
    <source>
        <dbReference type="ARBA" id="ARBA00023054"/>
    </source>
</evidence>
<keyword evidence="5 7" id="KW-0505">Motor protein</keyword>
<dbReference type="PANTHER" id="PTHR37739:SF16">
    <property type="entry name" value="KINESIN-LIKE PROTEIN"/>
    <property type="match status" value="1"/>
</dbReference>
<dbReference type="InterPro" id="IPR027417">
    <property type="entry name" value="P-loop_NTPase"/>
</dbReference>
<feature type="compositionally biased region" description="Polar residues" evidence="9">
    <location>
        <begin position="718"/>
        <end position="737"/>
    </location>
</feature>
<dbReference type="GO" id="GO:0080175">
    <property type="term" value="P:phragmoplast microtubule organization"/>
    <property type="evidence" value="ECO:0007669"/>
    <property type="project" value="UniProtKB-ARBA"/>
</dbReference>
<dbReference type="GO" id="GO:0008017">
    <property type="term" value="F:microtubule binding"/>
    <property type="evidence" value="ECO:0007669"/>
    <property type="project" value="InterPro"/>
</dbReference>
<feature type="region of interest" description="Disordered" evidence="9">
    <location>
        <begin position="1"/>
        <end position="92"/>
    </location>
</feature>
<accession>A0AA88DQJ7</accession>
<evidence type="ECO:0000313" key="12">
    <source>
        <dbReference type="Proteomes" id="UP001187192"/>
    </source>
</evidence>
<feature type="region of interest" description="Disordered" evidence="9">
    <location>
        <begin position="555"/>
        <end position="585"/>
    </location>
</feature>
<comment type="caution">
    <text evidence="11">The sequence shown here is derived from an EMBL/GenBank/DDBJ whole genome shotgun (WGS) entry which is preliminary data.</text>
</comment>
<dbReference type="SMART" id="SM00129">
    <property type="entry name" value="KISc"/>
    <property type="match status" value="1"/>
</dbReference>
<dbReference type="GO" id="GO:0007018">
    <property type="term" value="P:microtubule-based movement"/>
    <property type="evidence" value="ECO:0007669"/>
    <property type="project" value="InterPro"/>
</dbReference>
<dbReference type="EMBL" id="BTGU01000090">
    <property type="protein sequence ID" value="GMN59696.1"/>
    <property type="molecule type" value="Genomic_DNA"/>
</dbReference>